<dbReference type="Pfam" id="PF07687">
    <property type="entry name" value="M20_dimer"/>
    <property type="match status" value="1"/>
</dbReference>
<dbReference type="EMBL" id="JAGZCZ010000003">
    <property type="protein sequence ID" value="MBS5519317.1"/>
    <property type="molecule type" value="Genomic_DNA"/>
</dbReference>
<comment type="cofactor">
    <cofactor evidence="1">
        <name>Zn(2+)</name>
        <dbReference type="ChEBI" id="CHEBI:29105"/>
    </cofactor>
</comment>
<dbReference type="GO" id="GO:0006508">
    <property type="term" value="P:proteolysis"/>
    <property type="evidence" value="ECO:0007669"/>
    <property type="project" value="UniProtKB-KW"/>
</dbReference>
<organism evidence="10 11">
    <name type="scientific">Acidaminococcus intestini</name>
    <dbReference type="NCBI Taxonomy" id="187327"/>
    <lineage>
        <taxon>Bacteria</taxon>
        <taxon>Bacillati</taxon>
        <taxon>Bacillota</taxon>
        <taxon>Negativicutes</taxon>
        <taxon>Acidaminococcales</taxon>
        <taxon>Acidaminococcaceae</taxon>
        <taxon>Acidaminococcus</taxon>
    </lineage>
</organism>
<dbReference type="InterPro" id="IPR001261">
    <property type="entry name" value="ArgE/DapE_CS"/>
</dbReference>
<evidence type="ECO:0000256" key="8">
    <source>
        <dbReference type="ARBA" id="ARBA00023049"/>
    </source>
</evidence>
<dbReference type="InterPro" id="IPR050072">
    <property type="entry name" value="Peptidase_M20A"/>
</dbReference>
<keyword evidence="3" id="KW-0645">Protease</keyword>
<evidence type="ECO:0000256" key="2">
    <source>
        <dbReference type="ARBA" id="ARBA00006247"/>
    </source>
</evidence>
<evidence type="ECO:0000313" key="11">
    <source>
        <dbReference type="Proteomes" id="UP000754226"/>
    </source>
</evidence>
<dbReference type="Proteomes" id="UP000754226">
    <property type="component" value="Unassembled WGS sequence"/>
</dbReference>
<evidence type="ECO:0000256" key="6">
    <source>
        <dbReference type="ARBA" id="ARBA00022833"/>
    </source>
</evidence>
<dbReference type="Gene3D" id="3.40.630.10">
    <property type="entry name" value="Zn peptidases"/>
    <property type="match status" value="1"/>
</dbReference>
<dbReference type="GO" id="GO:0008237">
    <property type="term" value="F:metallopeptidase activity"/>
    <property type="evidence" value="ECO:0007669"/>
    <property type="project" value="UniProtKB-KW"/>
</dbReference>
<dbReference type="NCBIfam" id="NF005591">
    <property type="entry name" value="PRK07318.1"/>
    <property type="match status" value="1"/>
</dbReference>
<evidence type="ECO:0000313" key="10">
    <source>
        <dbReference type="EMBL" id="MBS5519317.1"/>
    </source>
</evidence>
<keyword evidence="5 10" id="KW-0378">Hydrolase</keyword>
<protein>
    <submittedName>
        <fullName evidence="10">Dipeptidase PepV</fullName>
        <ecNumber evidence="10">3.4.13.-</ecNumber>
    </submittedName>
</protein>
<dbReference type="CDD" id="cd03888">
    <property type="entry name" value="M20_PepV"/>
    <property type="match status" value="1"/>
</dbReference>
<dbReference type="AlphaFoldDB" id="A0A943EK01"/>
<evidence type="ECO:0000256" key="4">
    <source>
        <dbReference type="ARBA" id="ARBA00022723"/>
    </source>
</evidence>
<dbReference type="InterPro" id="IPR010964">
    <property type="entry name" value="M20A_pepV-rel"/>
</dbReference>
<dbReference type="GO" id="GO:0016805">
    <property type="term" value="F:dipeptidase activity"/>
    <property type="evidence" value="ECO:0007669"/>
    <property type="project" value="UniProtKB-KW"/>
</dbReference>
<keyword evidence="6" id="KW-0862">Zinc</keyword>
<evidence type="ECO:0000256" key="3">
    <source>
        <dbReference type="ARBA" id="ARBA00022670"/>
    </source>
</evidence>
<reference evidence="10" key="1">
    <citation type="submission" date="2021-02" db="EMBL/GenBank/DDBJ databases">
        <title>Infant gut strain persistence is associated with maternal origin, phylogeny, and functional potential including surface adhesion and iron acquisition.</title>
        <authorList>
            <person name="Lou Y.C."/>
        </authorList>
    </citation>
    <scope>NUCLEOTIDE SEQUENCE</scope>
    <source>
        <strain evidence="10">L3_106_000M1_dasL3_106_000M1_concoct_15</strain>
    </source>
</reference>
<dbReference type="Pfam" id="PF01546">
    <property type="entry name" value="Peptidase_M20"/>
    <property type="match status" value="1"/>
</dbReference>
<dbReference type="InterPro" id="IPR002933">
    <property type="entry name" value="Peptidase_M20"/>
</dbReference>
<dbReference type="EC" id="3.4.13.-" evidence="10"/>
<feature type="domain" description="Peptidase M20 dimerisation" evidence="9">
    <location>
        <begin position="250"/>
        <end position="362"/>
    </location>
</feature>
<name>A0A943EK01_9FIRM</name>
<dbReference type="InterPro" id="IPR011650">
    <property type="entry name" value="Peptidase_M20_dimer"/>
</dbReference>
<evidence type="ECO:0000256" key="1">
    <source>
        <dbReference type="ARBA" id="ARBA00001947"/>
    </source>
</evidence>
<dbReference type="PANTHER" id="PTHR43808">
    <property type="entry name" value="ACETYLORNITHINE DEACETYLASE"/>
    <property type="match status" value="1"/>
</dbReference>
<comment type="caution">
    <text evidence="10">The sequence shown here is derived from an EMBL/GenBank/DDBJ whole genome shotgun (WGS) entry which is preliminary data.</text>
</comment>
<dbReference type="PROSITE" id="PS00758">
    <property type="entry name" value="ARGE_DAPE_CPG2_1"/>
    <property type="match status" value="1"/>
</dbReference>
<keyword evidence="4" id="KW-0479">Metal-binding</keyword>
<dbReference type="GO" id="GO:0008777">
    <property type="term" value="F:acetylornithine deacetylase activity"/>
    <property type="evidence" value="ECO:0007669"/>
    <property type="project" value="TreeGrafter"/>
</dbReference>
<dbReference type="PANTHER" id="PTHR43808:SF31">
    <property type="entry name" value="N-ACETYL-L-CITRULLINE DEACETYLASE"/>
    <property type="match status" value="1"/>
</dbReference>
<sequence length="458" mass="50029">MELKESVARQKEALLKTLSEAIKIRSVQEEAKPGMPFGEGPAKCLDYMLKVCEDMGFRTKNVDNYMGWAEIGEGDEMVAILGHLDVVPEGKGWDKDPYSGEIDDTNVYGRGAMDDKGPAIAALYGMKAIVDAGLPLKRRIRILFGTNEETGAADMDYYLEKGGEVPVCGFTPDAEYPLINGEKGIVNADYTTHFTQDGEVKLVRIQGGTAYNIVPALCEAEFAAPSEEAKALVSRFNGKDGMTVELTEGGFKVTTHGKEAHGSHPELGENAIGKLLIGIKEFPLSKGLKEAMAFLADKIGMDPYGEKIGIGLEDEVSGKLSFNMGILEGDAEHLTVKINYRYPVTKTYEDCAPKLTETFKKAGFELTSEEHKGALYVDEKTPYVQTLLDVYHEMTGLTGGAMSIGGGTYAKAIPNIVAFGPIFPGDTVREHLPNEFWEIEILMKNAQIYAEAMYRLAK</sequence>
<evidence type="ECO:0000256" key="7">
    <source>
        <dbReference type="ARBA" id="ARBA00022997"/>
    </source>
</evidence>
<keyword evidence="8" id="KW-0482">Metalloprotease</keyword>
<dbReference type="NCBIfam" id="TIGR01887">
    <property type="entry name" value="dipeptidaselike"/>
    <property type="match status" value="1"/>
</dbReference>
<dbReference type="SUPFAM" id="SSF55031">
    <property type="entry name" value="Bacterial exopeptidase dimerisation domain"/>
    <property type="match status" value="1"/>
</dbReference>
<gene>
    <name evidence="10" type="primary">pepV</name>
    <name evidence="10" type="ORF">KHX13_03130</name>
</gene>
<accession>A0A943EK01</accession>
<dbReference type="SUPFAM" id="SSF53187">
    <property type="entry name" value="Zn-dependent exopeptidases"/>
    <property type="match status" value="1"/>
</dbReference>
<dbReference type="Gene3D" id="3.30.70.360">
    <property type="match status" value="2"/>
</dbReference>
<evidence type="ECO:0000256" key="5">
    <source>
        <dbReference type="ARBA" id="ARBA00022801"/>
    </source>
</evidence>
<dbReference type="GO" id="GO:0008270">
    <property type="term" value="F:zinc ion binding"/>
    <property type="evidence" value="ECO:0007669"/>
    <property type="project" value="InterPro"/>
</dbReference>
<comment type="similarity">
    <text evidence="2">Belongs to the peptidase M20A family.</text>
</comment>
<dbReference type="InterPro" id="IPR036264">
    <property type="entry name" value="Bact_exopeptidase_dim_dom"/>
</dbReference>
<evidence type="ECO:0000259" key="9">
    <source>
        <dbReference type="Pfam" id="PF07687"/>
    </source>
</evidence>
<proteinExistence type="inferred from homology"/>
<dbReference type="GO" id="GO:0006526">
    <property type="term" value="P:L-arginine biosynthetic process"/>
    <property type="evidence" value="ECO:0007669"/>
    <property type="project" value="TreeGrafter"/>
</dbReference>
<keyword evidence="7 10" id="KW-0224">Dipeptidase</keyword>